<keyword evidence="3 6" id="KW-0812">Transmembrane</keyword>
<evidence type="ECO:0000313" key="8">
    <source>
        <dbReference type="Proteomes" id="UP000265120"/>
    </source>
</evidence>
<organism evidence="7 8">
    <name type="scientific">Cynoglossus semilaevis</name>
    <name type="common">Tongue sole</name>
    <dbReference type="NCBI Taxonomy" id="244447"/>
    <lineage>
        <taxon>Eukaryota</taxon>
        <taxon>Metazoa</taxon>
        <taxon>Chordata</taxon>
        <taxon>Craniata</taxon>
        <taxon>Vertebrata</taxon>
        <taxon>Euteleostomi</taxon>
        <taxon>Actinopterygii</taxon>
        <taxon>Neopterygii</taxon>
        <taxon>Teleostei</taxon>
        <taxon>Neoteleostei</taxon>
        <taxon>Acanthomorphata</taxon>
        <taxon>Carangaria</taxon>
        <taxon>Pleuronectiformes</taxon>
        <taxon>Pleuronectoidei</taxon>
        <taxon>Cynoglossidae</taxon>
        <taxon>Cynoglossinae</taxon>
        <taxon>Cynoglossus</taxon>
    </lineage>
</organism>
<comment type="subcellular location">
    <subcellularLocation>
        <location evidence="1">Membrane</location>
        <topology evidence="1">Multi-pass membrane protein</topology>
    </subcellularLocation>
</comment>
<name>A0A3P8WYG4_CYNSE</name>
<keyword evidence="4 6" id="KW-1133">Transmembrane helix</keyword>
<protein>
    <submittedName>
        <fullName evidence="7">Membrane-spanning 4-domains subfamily A member 4D-like</fullName>
    </submittedName>
</protein>
<proteinExistence type="inferred from homology"/>
<dbReference type="KEGG" id="csem:103386813"/>
<evidence type="ECO:0000313" key="7">
    <source>
        <dbReference type="Ensembl" id="ENSCSEP00000031617.1"/>
    </source>
</evidence>
<dbReference type="Ensembl" id="ENSCSET00000032029.1">
    <property type="protein sequence ID" value="ENSCSEP00000031619.1"/>
    <property type="gene ID" value="ENSCSEG00000020256.1"/>
</dbReference>
<dbReference type="AlphaFoldDB" id="A0A3P8WYG4"/>
<dbReference type="OrthoDB" id="10071849at2759"/>
<dbReference type="InterPro" id="IPR030417">
    <property type="entry name" value="MS4A"/>
</dbReference>
<dbReference type="Proteomes" id="UP000265120">
    <property type="component" value="Chromosome 11"/>
</dbReference>
<keyword evidence="5 6" id="KW-0472">Membrane</keyword>
<dbReference type="GeneID" id="103386813"/>
<feature type="transmembrane region" description="Helical" evidence="6">
    <location>
        <begin position="110"/>
        <end position="137"/>
    </location>
</feature>
<evidence type="ECO:0000256" key="4">
    <source>
        <dbReference type="ARBA" id="ARBA00022989"/>
    </source>
</evidence>
<evidence type="ECO:0000256" key="3">
    <source>
        <dbReference type="ARBA" id="ARBA00022692"/>
    </source>
</evidence>
<reference evidence="7 8" key="1">
    <citation type="journal article" date="2014" name="Nat. Genet.">
        <title>Whole-genome sequence of a flatfish provides insights into ZW sex chromosome evolution and adaptation to a benthic lifestyle.</title>
        <authorList>
            <person name="Chen S."/>
            <person name="Zhang G."/>
            <person name="Shao C."/>
            <person name="Huang Q."/>
            <person name="Liu G."/>
            <person name="Zhang P."/>
            <person name="Song W."/>
            <person name="An N."/>
            <person name="Chalopin D."/>
            <person name="Volff J.N."/>
            <person name="Hong Y."/>
            <person name="Li Q."/>
            <person name="Sha Z."/>
            <person name="Zhou H."/>
            <person name="Xie M."/>
            <person name="Yu Q."/>
            <person name="Liu Y."/>
            <person name="Xiang H."/>
            <person name="Wang N."/>
            <person name="Wu K."/>
            <person name="Yang C."/>
            <person name="Zhou Q."/>
            <person name="Liao X."/>
            <person name="Yang L."/>
            <person name="Hu Q."/>
            <person name="Zhang J."/>
            <person name="Meng L."/>
            <person name="Jin L."/>
            <person name="Tian Y."/>
            <person name="Lian J."/>
            <person name="Yang J."/>
            <person name="Miao G."/>
            <person name="Liu S."/>
            <person name="Liang Z."/>
            <person name="Yan F."/>
            <person name="Li Y."/>
            <person name="Sun B."/>
            <person name="Zhang H."/>
            <person name="Zhang J."/>
            <person name="Zhu Y."/>
            <person name="Du M."/>
            <person name="Zhao Y."/>
            <person name="Schartl M."/>
            <person name="Tang Q."/>
            <person name="Wang J."/>
        </authorList>
    </citation>
    <scope>NUCLEOTIDE SEQUENCE</scope>
</reference>
<dbReference type="PANTHER" id="PTHR23320:SF128">
    <property type="entry name" value="MEMBRANE-SPANNING 4-DOMAINS SUBFAMILY A MEMBER 4A"/>
    <property type="match status" value="1"/>
</dbReference>
<dbReference type="Pfam" id="PF04103">
    <property type="entry name" value="CD20"/>
    <property type="match status" value="1"/>
</dbReference>
<feature type="transmembrane region" description="Helical" evidence="6">
    <location>
        <begin position="79"/>
        <end position="98"/>
    </location>
</feature>
<dbReference type="GeneTree" id="ENSGT00940000163727"/>
<evidence type="ECO:0000256" key="1">
    <source>
        <dbReference type="ARBA" id="ARBA00004141"/>
    </source>
</evidence>
<sequence>MSSSVATTVGGVVVVTQVHRAPDAAAGTAQEQQYVGIRKFNKGRPQVLGTIQIMVGVVVLLLGIIVIPSGLTIGVFTGSFAWGAALYIAAGSLTVAAGTRLTSCLVKAALIVSVIASVAATISTIMYIMDAVIILGYGRYTYQSRMRGVSGVLAVFSFLELIVAITVAGYACNAICCCNDPTTVLVVPAAAVASGESADVNMEQVQFFKSSEEDETMAQPPPYSTV</sequence>
<evidence type="ECO:0000256" key="2">
    <source>
        <dbReference type="ARBA" id="ARBA00009565"/>
    </source>
</evidence>
<dbReference type="Ensembl" id="ENSCSET00000032027.1">
    <property type="protein sequence ID" value="ENSCSEP00000031617.1"/>
    <property type="gene ID" value="ENSCSEG00000020256.1"/>
</dbReference>
<dbReference type="OMA" id="ILECCIA"/>
<dbReference type="RefSeq" id="XP_008319446.2">
    <property type="nucleotide sequence ID" value="XM_008321224.3"/>
</dbReference>
<accession>A0A3P8WYG4</accession>
<dbReference type="GO" id="GO:0016020">
    <property type="term" value="C:membrane"/>
    <property type="evidence" value="ECO:0007669"/>
    <property type="project" value="UniProtKB-SubCell"/>
</dbReference>
<evidence type="ECO:0000256" key="6">
    <source>
        <dbReference type="SAM" id="Phobius"/>
    </source>
</evidence>
<feature type="transmembrane region" description="Helical" evidence="6">
    <location>
        <begin position="47"/>
        <end position="67"/>
    </location>
</feature>
<comment type="similarity">
    <text evidence="2">Belongs to the MS4A family.</text>
</comment>
<keyword evidence="8" id="KW-1185">Reference proteome</keyword>
<dbReference type="InterPro" id="IPR007237">
    <property type="entry name" value="CD20-like"/>
</dbReference>
<dbReference type="PANTHER" id="PTHR23320">
    <property type="entry name" value="MEMBRANE-SPANNING 4-DOMAINS SUBFAMILY A MS4A -RELATED"/>
    <property type="match status" value="1"/>
</dbReference>
<feature type="transmembrane region" description="Helical" evidence="6">
    <location>
        <begin position="149"/>
        <end position="171"/>
    </location>
</feature>
<reference evidence="7" key="2">
    <citation type="submission" date="2025-05" db="UniProtKB">
        <authorList>
            <consortium name="Ensembl"/>
        </authorList>
    </citation>
    <scope>IDENTIFICATION</scope>
</reference>
<evidence type="ECO:0000256" key="5">
    <source>
        <dbReference type="ARBA" id="ARBA00023136"/>
    </source>
</evidence>